<dbReference type="Pfam" id="PF12706">
    <property type="entry name" value="Lactamase_B_2"/>
    <property type="match status" value="1"/>
</dbReference>
<name>A0AAE4WDY7_AGRVI</name>
<comment type="caution">
    <text evidence="2">The sequence shown here is derived from an EMBL/GenBank/DDBJ whole genome shotgun (WGS) entry which is preliminary data.</text>
</comment>
<dbReference type="Gene3D" id="3.60.15.10">
    <property type="entry name" value="Ribonuclease Z/Hydroxyacylglutathione hydrolase-like"/>
    <property type="match status" value="1"/>
</dbReference>
<dbReference type="EMBL" id="WPHM01000007">
    <property type="protein sequence ID" value="MUZ58634.1"/>
    <property type="molecule type" value="Genomic_DNA"/>
</dbReference>
<dbReference type="PANTHER" id="PTHR46018">
    <property type="entry name" value="ZINC PHOSPHODIESTERASE ELAC PROTEIN 1"/>
    <property type="match status" value="1"/>
</dbReference>
<dbReference type="Proteomes" id="UP000436692">
    <property type="component" value="Unassembled WGS sequence"/>
</dbReference>
<feature type="domain" description="Metallo-beta-lactamase" evidence="1">
    <location>
        <begin position="34"/>
        <end position="213"/>
    </location>
</feature>
<protein>
    <submittedName>
        <fullName evidence="2">MBL fold metallo-hydrolase</fullName>
    </submittedName>
</protein>
<dbReference type="RefSeq" id="WP_156549969.1">
    <property type="nucleotide sequence ID" value="NZ_JABAEJ010000012.1"/>
</dbReference>
<gene>
    <name evidence="2" type="ORF">GOZ95_14340</name>
</gene>
<dbReference type="InterPro" id="IPR036866">
    <property type="entry name" value="RibonucZ/Hydroxyglut_hydro"/>
</dbReference>
<dbReference type="PROSITE" id="PS51257">
    <property type="entry name" value="PROKAR_LIPOPROTEIN"/>
    <property type="match status" value="1"/>
</dbReference>
<evidence type="ECO:0000259" key="1">
    <source>
        <dbReference type="Pfam" id="PF12706"/>
    </source>
</evidence>
<reference evidence="2 3" key="1">
    <citation type="submission" date="2019-12" db="EMBL/GenBank/DDBJ databases">
        <title>Whole-genome sequencing of Allorhizobium vitis.</title>
        <authorList>
            <person name="Gan H.M."/>
            <person name="Szegedi E."/>
            <person name="Burr T."/>
            <person name="Savka M.A."/>
        </authorList>
    </citation>
    <scope>NUCLEOTIDE SEQUENCE [LARGE SCALE GENOMIC DNA]</scope>
    <source>
        <strain evidence="2 3">CG989</strain>
    </source>
</reference>
<proteinExistence type="predicted"/>
<evidence type="ECO:0000313" key="2">
    <source>
        <dbReference type="EMBL" id="MUZ58634.1"/>
    </source>
</evidence>
<dbReference type="SUPFAM" id="SSF56281">
    <property type="entry name" value="Metallo-hydrolase/oxidoreductase"/>
    <property type="match status" value="1"/>
</dbReference>
<evidence type="ECO:0000313" key="3">
    <source>
        <dbReference type="Proteomes" id="UP000436692"/>
    </source>
</evidence>
<dbReference type="PANTHER" id="PTHR46018:SF4">
    <property type="entry name" value="METALLO-HYDROLASE YHFI-RELATED"/>
    <property type="match status" value="1"/>
</dbReference>
<accession>A0AAE4WDY7</accession>
<organism evidence="2 3">
    <name type="scientific">Agrobacterium vitis</name>
    <name type="common">Rhizobium vitis</name>
    <dbReference type="NCBI Taxonomy" id="373"/>
    <lineage>
        <taxon>Bacteria</taxon>
        <taxon>Pseudomonadati</taxon>
        <taxon>Pseudomonadota</taxon>
        <taxon>Alphaproteobacteria</taxon>
        <taxon>Hyphomicrobiales</taxon>
        <taxon>Rhizobiaceae</taxon>
        <taxon>Rhizobium/Agrobacterium group</taxon>
        <taxon>Agrobacterium</taxon>
    </lineage>
</organism>
<dbReference type="InterPro" id="IPR001279">
    <property type="entry name" value="Metallo-B-lactamas"/>
</dbReference>
<dbReference type="GO" id="GO:0042781">
    <property type="term" value="F:3'-tRNA processing endoribonuclease activity"/>
    <property type="evidence" value="ECO:0007669"/>
    <property type="project" value="TreeGrafter"/>
</dbReference>
<sequence>MNNCAVRVVGWAKPHLEAGTASTCMLFSCAHTPHTLLVDCGHGAVSVILEADLLGSIGAVLLTHLHPDHWADLFALRNALLNSGTDKKVDLHVGPGNEEVLARICDTMAIGRGYFSDFFNLHEYEPGINTTILSFEVSFFRTRHSADTHGLKIRHQQGPAIIFAADTGPYPQLPQDLQGAQLVILECNTEERAEGDAVHMCVEDLLVLLGKLPDCKSVCISHYPLGARERIQSRLSDAFPKISVHMATTGLELGV</sequence>
<dbReference type="AlphaFoldDB" id="A0AAE4WDY7"/>